<feature type="region of interest" description="Disordered" evidence="1">
    <location>
        <begin position="1016"/>
        <end position="1110"/>
    </location>
</feature>
<feature type="compositionally biased region" description="Basic and acidic residues" evidence="1">
    <location>
        <begin position="1555"/>
        <end position="1570"/>
    </location>
</feature>
<feature type="region of interest" description="Disordered" evidence="1">
    <location>
        <begin position="97"/>
        <end position="147"/>
    </location>
</feature>
<dbReference type="PANTHER" id="PTHR48411">
    <property type="entry name" value="OS01G0948300 PROTEIN"/>
    <property type="match status" value="1"/>
</dbReference>
<evidence type="ECO:0000313" key="4">
    <source>
        <dbReference type="Proteomes" id="UP000192578"/>
    </source>
</evidence>
<feature type="region of interest" description="Disordered" evidence="1">
    <location>
        <begin position="928"/>
        <end position="1001"/>
    </location>
</feature>
<reference evidence="4" key="1">
    <citation type="submission" date="2017-01" db="EMBL/GenBank/DDBJ databases">
        <title>Comparative genomics of anhydrobiosis in the tardigrade Hypsibius dujardini.</title>
        <authorList>
            <person name="Yoshida Y."/>
            <person name="Koutsovoulos G."/>
            <person name="Laetsch D."/>
            <person name="Stevens L."/>
            <person name="Kumar S."/>
            <person name="Horikawa D."/>
            <person name="Ishino K."/>
            <person name="Komine S."/>
            <person name="Tomita M."/>
            <person name="Blaxter M."/>
            <person name="Arakawa K."/>
        </authorList>
    </citation>
    <scope>NUCLEOTIDE SEQUENCE [LARGE SCALE GENOMIC DNA]</scope>
    <source>
        <strain evidence="4">Z151</strain>
    </source>
</reference>
<accession>A0A1W0WFG7</accession>
<dbReference type="InterPro" id="IPR036865">
    <property type="entry name" value="CRAL-TRIO_dom_sf"/>
</dbReference>
<feature type="compositionally biased region" description="Basic and acidic residues" evidence="1">
    <location>
        <begin position="1353"/>
        <end position="1372"/>
    </location>
</feature>
<feature type="region of interest" description="Disordered" evidence="1">
    <location>
        <begin position="1352"/>
        <end position="1375"/>
    </location>
</feature>
<feature type="region of interest" description="Disordered" evidence="1">
    <location>
        <begin position="352"/>
        <end position="383"/>
    </location>
</feature>
<feature type="region of interest" description="Disordered" evidence="1">
    <location>
        <begin position="1523"/>
        <end position="1570"/>
    </location>
</feature>
<feature type="region of interest" description="Disordered" evidence="1">
    <location>
        <begin position="1153"/>
        <end position="1203"/>
    </location>
</feature>
<feature type="region of interest" description="Disordered" evidence="1">
    <location>
        <begin position="463"/>
        <end position="484"/>
    </location>
</feature>
<dbReference type="OrthoDB" id="19923at2759"/>
<comment type="caution">
    <text evidence="3">The sequence shown here is derived from an EMBL/GenBank/DDBJ whole genome shotgun (WGS) entry which is preliminary data.</text>
</comment>
<protein>
    <submittedName>
        <fullName evidence="3">Caytaxin</fullName>
    </submittedName>
</protein>
<dbReference type="PANTHER" id="PTHR48411:SF1">
    <property type="entry name" value="OS01G0948300 PROTEIN"/>
    <property type="match status" value="1"/>
</dbReference>
<feature type="compositionally biased region" description="Polar residues" evidence="1">
    <location>
        <begin position="1600"/>
        <end position="1613"/>
    </location>
</feature>
<feature type="compositionally biased region" description="Basic and acidic residues" evidence="1">
    <location>
        <begin position="1190"/>
        <end position="1203"/>
    </location>
</feature>
<dbReference type="Gene3D" id="3.40.525.10">
    <property type="entry name" value="CRAL-TRIO lipid binding domain"/>
    <property type="match status" value="1"/>
</dbReference>
<dbReference type="Proteomes" id="UP000192578">
    <property type="component" value="Unassembled WGS sequence"/>
</dbReference>
<feature type="region of interest" description="Disordered" evidence="1">
    <location>
        <begin position="1"/>
        <end position="40"/>
    </location>
</feature>
<feature type="compositionally biased region" description="Basic and acidic residues" evidence="1">
    <location>
        <begin position="610"/>
        <end position="620"/>
    </location>
</feature>
<feature type="compositionally biased region" description="Basic and acidic residues" evidence="1">
    <location>
        <begin position="1523"/>
        <end position="1541"/>
    </location>
</feature>
<feature type="compositionally biased region" description="Polar residues" evidence="1">
    <location>
        <begin position="134"/>
        <end position="146"/>
    </location>
</feature>
<feature type="compositionally biased region" description="Basic and acidic residues" evidence="1">
    <location>
        <begin position="952"/>
        <end position="962"/>
    </location>
</feature>
<name>A0A1W0WFG7_HYPEX</name>
<dbReference type="InterPro" id="IPR001251">
    <property type="entry name" value="CRAL-TRIO_dom"/>
</dbReference>
<feature type="compositionally biased region" description="Basic and acidic residues" evidence="1">
    <location>
        <begin position="463"/>
        <end position="477"/>
    </location>
</feature>
<feature type="compositionally biased region" description="Polar residues" evidence="1">
    <location>
        <begin position="928"/>
        <end position="946"/>
    </location>
</feature>
<feature type="domain" description="CRAL-TRIO" evidence="2">
    <location>
        <begin position="1730"/>
        <end position="1827"/>
    </location>
</feature>
<feature type="region of interest" description="Disordered" evidence="1">
    <location>
        <begin position="300"/>
        <end position="321"/>
    </location>
</feature>
<feature type="region of interest" description="Disordered" evidence="1">
    <location>
        <begin position="496"/>
        <end position="515"/>
    </location>
</feature>
<evidence type="ECO:0000256" key="1">
    <source>
        <dbReference type="SAM" id="MobiDB-lite"/>
    </source>
</evidence>
<evidence type="ECO:0000313" key="3">
    <source>
        <dbReference type="EMBL" id="OQV13944.1"/>
    </source>
</evidence>
<feature type="region of interest" description="Disordered" evidence="1">
    <location>
        <begin position="1588"/>
        <end position="1634"/>
    </location>
</feature>
<dbReference type="Pfam" id="PF13716">
    <property type="entry name" value="CRAL_TRIO_2"/>
    <property type="match status" value="1"/>
</dbReference>
<keyword evidence="4" id="KW-1185">Reference proteome</keyword>
<feature type="compositionally biased region" description="Polar residues" evidence="1">
    <location>
        <begin position="628"/>
        <end position="637"/>
    </location>
</feature>
<sequence>MAYDPNGQIGDTGALSLQLDDPTAEGAESRAIKQQLQPDGQFVSAATTTAGNQARDALQFSVESATDTNHTTILEANPQTVRSSFSLSVIQDIRPTPLDLFNPSANAPGAGTSKSSDKSDGELDSTADLLGDQSGCTLTPSESQESFEIIDDAERSYSGGDGESDDFSFTNLAMDIYGNKESADGAPGYARTVESADYFSRLGGQQNFWNNEQLDLEGQEPHEPFSWVPAARSGDLTDILRMLDAIQADNSGSHSEQYASAGETRANYSLPHGSGGHEESSDRNWAEIDQALQQLSEVHSDAGLSTDEDSSTTKSESVSQYSTFDLDAESYHRSQMYAHKLSDDADHLSAEYNGDGLSVPSVENNGDGLSVPNVENGDGLSVPSVENGDELSVPSVENGDELSVPIVENGDELSVPTVENGDELSVPSGESYGISSWAHAADLESQLFNSGKGARGFSSYENRSEEMDHGISDHGRDGPPSMESAEAFHRNQAWSQNDGGIVRRPSHKGSPLDLPQLSEYAGQELFFRRMSSSSTWTLANSPSTEEEKAVRFPYAGQDLFLHHAEMEPTSWTVDERDDFSEGEFDGQPLFFRHPGMGSAIWDNDQSPPQDQKRQLSREPSELNVAHAQRSSPAESVESAEQINVLNHDCDYLAMEHDRACLAMEHDRACLAMEHDRACLAKEHDRACLAMEHDRACLARETSDMDYSMSGGSGSSSPSLKDECGAFITSMPIHDYELDQPRIDSPDTVESAEFDMRDRMYDALLRGPSHSDMAKGLTLPPAQYEGYERVRAHTPRSDYYDESGLLEYGFPERLSASPADFRRDRFFEDRRDVNFPQPSRDKNQFEQDSFDSFNKMNLVLQERQLLQDSPKIGDQDNQELLQDAEKDKLSQVEEHDLVSSGMSETSSLSDNDADQACINIELALPGTAVQASSDAPSQSLFSPSAQPESYEEPIDHDPFEDSKQWIPSESTLATHSEKPPMTCEQDSHGTFGNREQIDLEEGYGLRRSENMVFDANSGLMSESNYYMVDEDPSVDEMSEDQSPDESARPESPGFYDDIDVSELRMSPRSTREGSMRSLQYEPGFSHGDQSQNSDPSERNKGTANAEQTAGILAVKNHGSNFGCEEAADRVSDFSSLRSWESAEYLLRSDMYSTEVHASSPEVHASSPEVHASSPEVHASSPEVHTSSQEVHASRQEDLSERGSNSEDLVLQLKELKAFEPNPYADRFSIGRTLESAEVLQRNEVYSNELRFDEMNNAGDDDDDDGVRQGMFGVEHADQYFTPLARMTVESAGAFGREQLYQNQAGYNWSEESKEEMQYPDTEESAELLHREAEYNRPADQEFRQPSVVFHHHADHPGDFRAETAEDSSVDDRSAASGDLKACSVESAEVLHRTFANERTEGREPSEQVVPDEFSQVKIYETRKPSAIFNFDSEEASQIGDGELEYQKWLDSQIGSPAEYTHPPVQQGDGRSQVNALVCHGAAEPNVLTKALSKILGAQFVQPMDEEPAMLHREDALQERKLVDRAGDHNHDGSLTNDSRDLAQEDLQPLRTTNGRSWDEMGDRSDDVLGSHGERILQRESSAGLYEMYNPPACVEPKQSDNEATASQSLESSGFHTAVHSTAPPGGDRPVKPPRLQPFEVSEHTASTAFEMKSLANQPIVFNVAHPIAQSAFEYPSGYISGWTFDEALVKPFHRVVDVVRDEQDGHAMPTAVLLYPCLFPFRANPDYDRIMHNLHRYILYTLQQLMNEDYRIILFNSGVPSHDEVSVALLTQMFKGMDMRMREHLRQLLIVHPNLKVKTELKTVGRAELSKDFYNKIVFVKSLQELSRVQAVMFADVPMAVRDFDRRRERKSLAKNTCC</sequence>
<feature type="compositionally biased region" description="Acidic residues" evidence="1">
    <location>
        <begin position="1027"/>
        <end position="1042"/>
    </location>
</feature>
<feature type="compositionally biased region" description="Polar residues" evidence="1">
    <location>
        <begin position="964"/>
        <end position="973"/>
    </location>
</feature>
<gene>
    <name evidence="3" type="ORF">BV898_11826</name>
</gene>
<proteinExistence type="predicted"/>
<feature type="region of interest" description="Disordered" evidence="1">
    <location>
        <begin position="595"/>
        <end position="637"/>
    </location>
</feature>
<evidence type="ECO:0000259" key="2">
    <source>
        <dbReference type="Pfam" id="PF13716"/>
    </source>
</evidence>
<dbReference type="EMBL" id="MTYJ01000113">
    <property type="protein sequence ID" value="OQV13944.1"/>
    <property type="molecule type" value="Genomic_DNA"/>
</dbReference>
<organism evidence="3 4">
    <name type="scientific">Hypsibius exemplaris</name>
    <name type="common">Freshwater tardigrade</name>
    <dbReference type="NCBI Taxonomy" id="2072580"/>
    <lineage>
        <taxon>Eukaryota</taxon>
        <taxon>Metazoa</taxon>
        <taxon>Ecdysozoa</taxon>
        <taxon>Tardigrada</taxon>
        <taxon>Eutardigrada</taxon>
        <taxon>Parachela</taxon>
        <taxon>Hypsibioidea</taxon>
        <taxon>Hypsibiidae</taxon>
        <taxon>Hypsibius</taxon>
    </lineage>
</organism>